<dbReference type="PROSITE" id="PS50837">
    <property type="entry name" value="NACHT"/>
    <property type="match status" value="1"/>
</dbReference>
<evidence type="ECO:0000256" key="2">
    <source>
        <dbReference type="SAM" id="Phobius"/>
    </source>
</evidence>
<dbReference type="InterPro" id="IPR007111">
    <property type="entry name" value="NACHT_NTPase"/>
</dbReference>
<feature type="compositionally biased region" description="Pro residues" evidence="1">
    <location>
        <begin position="694"/>
        <end position="709"/>
    </location>
</feature>
<feature type="domain" description="NACHT" evidence="3">
    <location>
        <begin position="137"/>
        <end position="227"/>
    </location>
</feature>
<feature type="transmembrane region" description="Helical" evidence="2">
    <location>
        <begin position="553"/>
        <end position="575"/>
    </location>
</feature>
<feature type="compositionally biased region" description="Basic residues" evidence="1">
    <location>
        <begin position="722"/>
        <end position="731"/>
    </location>
</feature>
<comment type="caution">
    <text evidence="4">The sequence shown here is derived from an EMBL/GenBank/DDBJ whole genome shotgun (WGS) entry which is preliminary data.</text>
</comment>
<keyword evidence="2" id="KW-1133">Transmembrane helix</keyword>
<keyword evidence="2" id="KW-0812">Transmembrane</keyword>
<proteinExistence type="predicted"/>
<dbReference type="RefSeq" id="WP_203990248.1">
    <property type="nucleotide sequence ID" value="NZ_BOOU01000067.1"/>
</dbReference>
<evidence type="ECO:0000313" key="4">
    <source>
        <dbReference type="EMBL" id="GII80002.1"/>
    </source>
</evidence>
<accession>A0A919R9Y1</accession>
<name>A0A919R9Y1_9ACTN</name>
<feature type="transmembrane region" description="Helical" evidence="2">
    <location>
        <begin position="587"/>
        <end position="606"/>
    </location>
</feature>
<feature type="transmembrane region" description="Helical" evidence="2">
    <location>
        <begin position="618"/>
        <end position="642"/>
    </location>
</feature>
<evidence type="ECO:0000259" key="3">
    <source>
        <dbReference type="PROSITE" id="PS50837"/>
    </source>
</evidence>
<reference evidence="4" key="1">
    <citation type="submission" date="2021-01" db="EMBL/GenBank/DDBJ databases">
        <title>Whole genome shotgun sequence of Sphaerisporangium rufum NBRC 109079.</title>
        <authorList>
            <person name="Komaki H."/>
            <person name="Tamura T."/>
        </authorList>
    </citation>
    <scope>NUCLEOTIDE SEQUENCE</scope>
    <source>
        <strain evidence="4">NBRC 109079</strain>
    </source>
</reference>
<evidence type="ECO:0000256" key="1">
    <source>
        <dbReference type="SAM" id="MobiDB-lite"/>
    </source>
</evidence>
<dbReference type="Proteomes" id="UP000655287">
    <property type="component" value="Unassembled WGS sequence"/>
</dbReference>
<dbReference type="Gene3D" id="3.40.50.300">
    <property type="entry name" value="P-loop containing nucleotide triphosphate hydrolases"/>
    <property type="match status" value="1"/>
</dbReference>
<organism evidence="4 5">
    <name type="scientific">Sphaerisporangium rufum</name>
    <dbReference type="NCBI Taxonomy" id="1381558"/>
    <lineage>
        <taxon>Bacteria</taxon>
        <taxon>Bacillati</taxon>
        <taxon>Actinomycetota</taxon>
        <taxon>Actinomycetes</taxon>
        <taxon>Streptosporangiales</taxon>
        <taxon>Streptosporangiaceae</taxon>
        <taxon>Sphaerisporangium</taxon>
    </lineage>
</organism>
<evidence type="ECO:0000313" key="5">
    <source>
        <dbReference type="Proteomes" id="UP000655287"/>
    </source>
</evidence>
<dbReference type="Pfam" id="PF05729">
    <property type="entry name" value="NACHT"/>
    <property type="match status" value="1"/>
</dbReference>
<keyword evidence="5" id="KW-1185">Reference proteome</keyword>
<feature type="compositionally biased region" description="Low complexity" evidence="1">
    <location>
        <begin position="710"/>
        <end position="720"/>
    </location>
</feature>
<feature type="transmembrane region" description="Helical" evidence="2">
    <location>
        <begin position="445"/>
        <end position="462"/>
    </location>
</feature>
<feature type="transmembrane region" description="Helical" evidence="2">
    <location>
        <begin position="12"/>
        <end position="29"/>
    </location>
</feature>
<sequence>MQLWIGRRMAGLWAAMAVIIFAGAVAIVVRYDLRAGDIDPAGLVIGAAGLCLSLFSCWMAVRAARWQESDIEAAAARLRLAVLTGESAARVQMLGTDAGRIDLDYALDGRPVDRVAGAEPEGRLTEIVAYHRKLDPRRMVITGAPGAGKTVLAVELILGLLDGRAPGEPVPVRISAASLDTTPPAAVAVRQWLFRHLTEVFRTPRAEAEALIAARLVMPVLDGLDELDERHDPAEDGAEPPADRIARVIMAVNAYQDVEGRAPVVLTCRTEQYRRVKELKIWVRDAAQVEIRPVAGRAARTFLARRAQDPDRWEPVLAEIERAPRGPLAAGLATPWRLTLAAIVYEERAADLTFLRDPADLVRLAARTPEAVRDHLLELLIPSVLARTPAPGDPDPERVRRWLATLAAYLNANAAGRALGGRRLSATDLAPHALWPLAGALSPRLVTAAGVAAGYAALLVVVRRSSTPDLTDQAMLGVSALVSVTMGFWRTSTPPSRFDARRLRSAAGRRALRHTILSCTVIGFVFGAIGVLGTMAGLVFYGGKVVVWNPQGAASLAGYLALAGLLFGVMAAFHAPATGQARDPRHVLRTDAVFGVVGGIFAGAWFGLPDLLVNGPVAAVGTGAAFAIPVTLLGGFAGFRYLAMLACTRRWTDRWLPWRLGRFLHWGRRAGLLRVAGVAYQFRHRELQDFLAPPAEPPVTTPPARPPVTGPSAGRATPGGRRSGRPRSRRR</sequence>
<feature type="transmembrane region" description="Helical" evidence="2">
    <location>
        <begin position="41"/>
        <end position="61"/>
    </location>
</feature>
<gene>
    <name evidence="4" type="ORF">Sru01_49840</name>
</gene>
<dbReference type="EMBL" id="BOOU01000067">
    <property type="protein sequence ID" value="GII80002.1"/>
    <property type="molecule type" value="Genomic_DNA"/>
</dbReference>
<dbReference type="AlphaFoldDB" id="A0A919R9Y1"/>
<keyword evidence="2" id="KW-0472">Membrane</keyword>
<protein>
    <recommendedName>
        <fullName evidence="3">NACHT domain-containing protein</fullName>
    </recommendedName>
</protein>
<feature type="region of interest" description="Disordered" evidence="1">
    <location>
        <begin position="691"/>
        <end position="731"/>
    </location>
</feature>
<dbReference type="InterPro" id="IPR027417">
    <property type="entry name" value="P-loop_NTPase"/>
</dbReference>
<feature type="transmembrane region" description="Helical" evidence="2">
    <location>
        <begin position="514"/>
        <end position="541"/>
    </location>
</feature>